<evidence type="ECO:0000256" key="2">
    <source>
        <dbReference type="ARBA" id="ARBA00010742"/>
    </source>
</evidence>
<organism evidence="6 7">
    <name type="scientific">Nostoc flagelliforme FACHB-838</name>
    <dbReference type="NCBI Taxonomy" id="2692904"/>
    <lineage>
        <taxon>Bacteria</taxon>
        <taxon>Bacillati</taxon>
        <taxon>Cyanobacteriota</taxon>
        <taxon>Cyanophyceae</taxon>
        <taxon>Nostocales</taxon>
        <taxon>Nostocaceae</taxon>
        <taxon>Nostoc</taxon>
    </lineage>
</organism>
<comment type="similarity">
    <text evidence="2">Belongs to the bacterial solute-binding protein SsuA/TauA family.</text>
</comment>
<reference evidence="6 7" key="1">
    <citation type="journal article" date="2020" name="ISME J.">
        <title>Comparative genomics reveals insights into cyanobacterial evolution and habitat adaptation.</title>
        <authorList>
            <person name="Chen M.Y."/>
            <person name="Teng W.K."/>
            <person name="Zhao L."/>
            <person name="Hu C.X."/>
            <person name="Zhou Y.K."/>
            <person name="Han B.P."/>
            <person name="Song L.R."/>
            <person name="Shu W.S."/>
        </authorList>
    </citation>
    <scope>NUCLEOTIDE SEQUENCE [LARGE SCALE GENOMIC DNA]</scope>
    <source>
        <strain evidence="6 7">FACHB-838</strain>
    </source>
</reference>
<dbReference type="SUPFAM" id="SSF53850">
    <property type="entry name" value="Periplasmic binding protein-like II"/>
    <property type="match status" value="1"/>
</dbReference>
<evidence type="ECO:0000256" key="4">
    <source>
        <dbReference type="SAM" id="SignalP"/>
    </source>
</evidence>
<evidence type="ECO:0000313" key="7">
    <source>
        <dbReference type="Proteomes" id="UP000623440"/>
    </source>
</evidence>
<name>A0ABR8E498_9NOSO</name>
<comment type="subcellular location">
    <subcellularLocation>
        <location evidence="1">Periplasm</location>
    </subcellularLocation>
</comment>
<dbReference type="EMBL" id="JACJSI010000460">
    <property type="protein sequence ID" value="MBD2536446.1"/>
    <property type="molecule type" value="Genomic_DNA"/>
</dbReference>
<feature type="signal peptide" evidence="4">
    <location>
        <begin position="1"/>
        <end position="29"/>
    </location>
</feature>
<feature type="domain" description="Solute-binding protein family 3/N-terminal" evidence="5">
    <location>
        <begin position="62"/>
        <end position="279"/>
    </location>
</feature>
<accession>A0ABR8E498</accession>
<dbReference type="Pfam" id="PF09084">
    <property type="entry name" value="NMT1"/>
    <property type="match status" value="1"/>
</dbReference>
<evidence type="ECO:0000313" key="6">
    <source>
        <dbReference type="EMBL" id="MBD2536446.1"/>
    </source>
</evidence>
<dbReference type="PROSITE" id="PS51257">
    <property type="entry name" value="PROKAR_LIPOPROTEIN"/>
    <property type="match status" value="1"/>
</dbReference>
<dbReference type="RefSeq" id="WP_190947167.1">
    <property type="nucleotide sequence ID" value="NZ_JACJSI010000460.1"/>
</dbReference>
<feature type="chain" id="PRO_5045950927" evidence="4">
    <location>
        <begin position="30"/>
        <end position="304"/>
    </location>
</feature>
<keyword evidence="3 4" id="KW-0732">Signal</keyword>
<dbReference type="CDD" id="cd01008">
    <property type="entry name" value="PBP2_NrtA_SsuA_CpmA_like"/>
    <property type="match status" value="1"/>
</dbReference>
<dbReference type="SMART" id="SM00062">
    <property type="entry name" value="PBPb"/>
    <property type="match status" value="1"/>
</dbReference>
<comment type="caution">
    <text evidence="6">The sequence shown here is derived from an EMBL/GenBank/DDBJ whole genome shotgun (WGS) entry which is preliminary data.</text>
</comment>
<dbReference type="InterPro" id="IPR015168">
    <property type="entry name" value="SsuA/THI5"/>
</dbReference>
<evidence type="ECO:0000259" key="5">
    <source>
        <dbReference type="SMART" id="SM00062"/>
    </source>
</evidence>
<evidence type="ECO:0000256" key="1">
    <source>
        <dbReference type="ARBA" id="ARBA00004418"/>
    </source>
</evidence>
<dbReference type="Gene3D" id="3.40.190.10">
    <property type="entry name" value="Periplasmic binding protein-like II"/>
    <property type="match status" value="2"/>
</dbReference>
<dbReference type="PANTHER" id="PTHR30024:SF47">
    <property type="entry name" value="TAURINE-BINDING PERIPLASMIC PROTEIN"/>
    <property type="match status" value="1"/>
</dbReference>
<evidence type="ECO:0000256" key="3">
    <source>
        <dbReference type="ARBA" id="ARBA00022729"/>
    </source>
</evidence>
<dbReference type="Proteomes" id="UP000623440">
    <property type="component" value="Unassembled WGS sequence"/>
</dbReference>
<protein>
    <submittedName>
        <fullName evidence="6">NrtA/SsuA/CpmA family ABC transporter substrate-binding protein</fullName>
    </submittedName>
</protein>
<keyword evidence="7" id="KW-1185">Reference proteome</keyword>
<sequence length="304" mass="33570">MAISRQSLIKRLTYTLVLPSISCVFFACAGTQSANNPSSNNKTAADSNAVVEVNQAEGKTIPIRIAYPAGMNGQIAKVMEKAKIAEKKGLEAKYNFFQNGPPMMEAFASGNVDAVITSPMPVINFISRNPGKAVVVASLGNSSYSLMVPNGSSIKQAKDLRGKTIALSFGSDSHLDLLKLLKESNLNPKSDVKLLNTPPNELQLAFERGFADAIVIRQPQVLKLNKKFNAQIIHTWPHRYISVMRTDYLKKHPQAEKQYLEALRDSILFTATNKEQASIWFSEQIRLDPETIRQVSKQYGSVKL</sequence>
<proteinExistence type="inferred from homology"/>
<gene>
    <name evidence="6" type="ORF">H6G97_47090</name>
</gene>
<dbReference type="InterPro" id="IPR001638">
    <property type="entry name" value="Solute-binding_3/MltF_N"/>
</dbReference>
<dbReference type="PANTHER" id="PTHR30024">
    <property type="entry name" value="ALIPHATIC SULFONATES-BINDING PROTEIN-RELATED"/>
    <property type="match status" value="1"/>
</dbReference>